<feature type="region of interest" description="Disordered" evidence="3">
    <location>
        <begin position="346"/>
        <end position="366"/>
    </location>
</feature>
<evidence type="ECO:0000313" key="5">
    <source>
        <dbReference type="EMBL" id="KAH9370735.1"/>
    </source>
</evidence>
<dbReference type="AlphaFoldDB" id="A0A9J6G750"/>
<dbReference type="InterPro" id="IPR009057">
    <property type="entry name" value="Homeodomain-like_sf"/>
</dbReference>
<reference evidence="5 6" key="1">
    <citation type="journal article" date="2020" name="Cell">
        <title>Large-Scale Comparative Analyses of Tick Genomes Elucidate Their Genetic Diversity and Vector Capacities.</title>
        <authorList>
            <consortium name="Tick Genome and Microbiome Consortium (TIGMIC)"/>
            <person name="Jia N."/>
            <person name="Wang J."/>
            <person name="Shi W."/>
            <person name="Du L."/>
            <person name="Sun Y."/>
            <person name="Zhan W."/>
            <person name="Jiang J.F."/>
            <person name="Wang Q."/>
            <person name="Zhang B."/>
            <person name="Ji P."/>
            <person name="Bell-Sakyi L."/>
            <person name="Cui X.M."/>
            <person name="Yuan T.T."/>
            <person name="Jiang B.G."/>
            <person name="Yang W.F."/>
            <person name="Lam T.T."/>
            <person name="Chang Q.C."/>
            <person name="Ding S.J."/>
            <person name="Wang X.J."/>
            <person name="Zhu J.G."/>
            <person name="Ruan X.D."/>
            <person name="Zhao L."/>
            <person name="Wei J.T."/>
            <person name="Ye R.Z."/>
            <person name="Que T.C."/>
            <person name="Du C.H."/>
            <person name="Zhou Y.H."/>
            <person name="Cheng J.X."/>
            <person name="Dai P.F."/>
            <person name="Guo W.B."/>
            <person name="Han X.H."/>
            <person name="Huang E.J."/>
            <person name="Li L.F."/>
            <person name="Wei W."/>
            <person name="Gao Y.C."/>
            <person name="Liu J.Z."/>
            <person name="Shao H.Z."/>
            <person name="Wang X."/>
            <person name="Wang C.C."/>
            <person name="Yang T.C."/>
            <person name="Huo Q.B."/>
            <person name="Li W."/>
            <person name="Chen H.Y."/>
            <person name="Chen S.E."/>
            <person name="Zhou L.G."/>
            <person name="Ni X.B."/>
            <person name="Tian J.H."/>
            <person name="Sheng Y."/>
            <person name="Liu T."/>
            <person name="Pan Y.S."/>
            <person name="Xia L.Y."/>
            <person name="Li J."/>
            <person name="Zhao F."/>
            <person name="Cao W.C."/>
        </authorList>
    </citation>
    <scope>NUCLEOTIDE SEQUENCE [LARGE SCALE GENOMIC DNA]</scope>
    <source>
        <strain evidence="5">HaeL-2018</strain>
    </source>
</reference>
<feature type="compositionally biased region" description="Basic and acidic residues" evidence="3">
    <location>
        <begin position="50"/>
        <end position="61"/>
    </location>
</feature>
<sequence>MGGFPATPHRQTSLPRRQAAQLNKTARVTEALAKRSPEVQPSSALSSSDRPAETLPVRRDMTAPLPADPQPRRYTVWALGFALGHAGRGSSRTAGAAMWLEMTATAKLCRHRSLSRASSQANRANYVFCGPLNPVTSQRKSAGHINKASHFDRTLQGVRNYRKRLRKPTYADVEDALLKWFVDTRARNTPISGSMMLRKARDFTFMLDFPDFCPHNGWQHRFKWLSEFYRDMQRQGRRVQLVIDNCLCAPRASFLDGPNLSLRVSLYSAVEMVKAAWSEVAAISVRNCFRKAGFADTEREAEPDASDGQSGGNLWQRVIDCDMGGHDLGWDDFVCADKADATVTRVGDPRRRPSISTGARREELRQHPQRISPDEAVRVSYGRTPFMPRGLIVIKGCSWRTYTRGQGSGKCRTAPPAAAFLSERRAGQRKAMAVAKVRAGHDRESIGRGGNWAKRAWKPMQLEERRRGRSCMQACFRACTPSISFGA</sequence>
<dbReference type="Gene3D" id="1.10.10.60">
    <property type="entry name" value="Homeodomain-like"/>
    <property type="match status" value="1"/>
</dbReference>
<evidence type="ECO:0000256" key="2">
    <source>
        <dbReference type="ARBA" id="ARBA00023125"/>
    </source>
</evidence>
<feature type="domain" description="HTH CENPB-type" evidence="4">
    <location>
        <begin position="161"/>
        <end position="232"/>
    </location>
</feature>
<keyword evidence="6" id="KW-1185">Reference proteome</keyword>
<evidence type="ECO:0000259" key="4">
    <source>
        <dbReference type="PROSITE" id="PS51253"/>
    </source>
</evidence>
<evidence type="ECO:0000256" key="1">
    <source>
        <dbReference type="ARBA" id="ARBA00004123"/>
    </source>
</evidence>
<comment type="subcellular location">
    <subcellularLocation>
        <location evidence="1">Nucleus</location>
    </subcellularLocation>
</comment>
<evidence type="ECO:0000256" key="3">
    <source>
        <dbReference type="SAM" id="MobiDB-lite"/>
    </source>
</evidence>
<dbReference type="GO" id="GO:0003677">
    <property type="term" value="F:DNA binding"/>
    <property type="evidence" value="ECO:0007669"/>
    <property type="project" value="UniProtKB-KW"/>
</dbReference>
<keyword evidence="2" id="KW-0238">DNA-binding</keyword>
<evidence type="ECO:0000313" key="6">
    <source>
        <dbReference type="Proteomes" id="UP000821853"/>
    </source>
</evidence>
<proteinExistence type="predicted"/>
<dbReference type="InterPro" id="IPR006600">
    <property type="entry name" value="HTH_CenpB_DNA-bd_dom"/>
</dbReference>
<feature type="compositionally biased region" description="Polar residues" evidence="3">
    <location>
        <begin position="39"/>
        <end position="49"/>
    </location>
</feature>
<feature type="region of interest" description="Disordered" evidence="3">
    <location>
        <begin position="1"/>
        <end position="69"/>
    </location>
</feature>
<protein>
    <recommendedName>
        <fullName evidence="4">HTH CENPB-type domain-containing protein</fullName>
    </recommendedName>
</protein>
<dbReference type="VEuPathDB" id="VectorBase:HLOH_056929"/>
<feature type="compositionally biased region" description="Polar residues" evidence="3">
    <location>
        <begin position="9"/>
        <end position="26"/>
    </location>
</feature>
<dbReference type="Pfam" id="PF03221">
    <property type="entry name" value="HTH_Tnp_Tc5"/>
    <property type="match status" value="1"/>
</dbReference>
<organism evidence="5 6">
    <name type="scientific">Haemaphysalis longicornis</name>
    <name type="common">Bush tick</name>
    <dbReference type="NCBI Taxonomy" id="44386"/>
    <lineage>
        <taxon>Eukaryota</taxon>
        <taxon>Metazoa</taxon>
        <taxon>Ecdysozoa</taxon>
        <taxon>Arthropoda</taxon>
        <taxon>Chelicerata</taxon>
        <taxon>Arachnida</taxon>
        <taxon>Acari</taxon>
        <taxon>Parasitiformes</taxon>
        <taxon>Ixodida</taxon>
        <taxon>Ixodoidea</taxon>
        <taxon>Ixodidae</taxon>
        <taxon>Haemaphysalinae</taxon>
        <taxon>Haemaphysalis</taxon>
    </lineage>
</organism>
<accession>A0A9J6G750</accession>
<gene>
    <name evidence="5" type="ORF">HPB48_016163</name>
</gene>
<dbReference type="Proteomes" id="UP000821853">
    <property type="component" value="Chromosome 3"/>
</dbReference>
<dbReference type="PROSITE" id="PS51253">
    <property type="entry name" value="HTH_CENPB"/>
    <property type="match status" value="1"/>
</dbReference>
<dbReference type="EMBL" id="JABSTR010000005">
    <property type="protein sequence ID" value="KAH9370735.1"/>
    <property type="molecule type" value="Genomic_DNA"/>
</dbReference>
<dbReference type="SUPFAM" id="SSF46689">
    <property type="entry name" value="Homeodomain-like"/>
    <property type="match status" value="1"/>
</dbReference>
<name>A0A9J6G750_HAELO</name>
<dbReference type="OrthoDB" id="6514731at2759"/>
<comment type="caution">
    <text evidence="5">The sequence shown here is derived from an EMBL/GenBank/DDBJ whole genome shotgun (WGS) entry which is preliminary data.</text>
</comment>
<dbReference type="GO" id="GO:0005634">
    <property type="term" value="C:nucleus"/>
    <property type="evidence" value="ECO:0007669"/>
    <property type="project" value="UniProtKB-SubCell"/>
</dbReference>